<proteinExistence type="predicted"/>
<dbReference type="EMBL" id="BGZH01000008">
    <property type="protein sequence ID" value="GBO86329.1"/>
    <property type="molecule type" value="Genomic_DNA"/>
</dbReference>
<gene>
    <name evidence="1" type="ORF">MS5N3_37800</name>
</gene>
<dbReference type="AlphaFoldDB" id="A0A5M3PUD7"/>
<organism evidence="1 2">
    <name type="scientific">Marinobacter salsuginis</name>
    <dbReference type="NCBI Taxonomy" id="418719"/>
    <lineage>
        <taxon>Bacteria</taxon>
        <taxon>Pseudomonadati</taxon>
        <taxon>Pseudomonadota</taxon>
        <taxon>Gammaproteobacteria</taxon>
        <taxon>Pseudomonadales</taxon>
        <taxon>Marinobacteraceae</taxon>
        <taxon>Marinobacter</taxon>
    </lineage>
</organism>
<name>A0A5M3PUD7_9GAMM</name>
<evidence type="ECO:0000313" key="2">
    <source>
        <dbReference type="Proteomes" id="UP000340077"/>
    </source>
</evidence>
<evidence type="ECO:0000313" key="1">
    <source>
        <dbReference type="EMBL" id="GBO86329.1"/>
    </source>
</evidence>
<accession>A0A5M3PUD7</accession>
<reference evidence="1 2" key="1">
    <citation type="journal article" date="2019" name="J. Gen. Appl. Microbiol.">
        <title>Aerobic degradation of cis-dichloroethene by the marine bacterium Marinobacter salsuginis strain 5N-3.</title>
        <authorList>
            <person name="Inoue Y."/>
            <person name="Fukunaga Y."/>
            <person name="Katsumata H."/>
            <person name="Ohji S."/>
            <person name="Hosoyama A."/>
            <person name="Mori K."/>
            <person name="Ando K."/>
        </authorList>
    </citation>
    <scope>NUCLEOTIDE SEQUENCE [LARGE SCALE GENOMIC DNA]</scope>
    <source>
        <strain evidence="1 2">5N-3</strain>
    </source>
</reference>
<dbReference type="InterPro" id="IPR058002">
    <property type="entry name" value="Gp82"/>
</dbReference>
<sequence length="140" mass="15868">MFVPYRERSVQVGMRVRVYRNLLKSNFFSIQAMEGPDKGKVVGYARAVGLENVRFVVSKKTWERVISEGVRTVFAFADGALVDCLEALPAGFDERITLMPFERCYFFNRQRPEIPVTEAARGYLFGSDFWGAAEPAGLDL</sequence>
<dbReference type="RefSeq" id="WP_153634995.1">
    <property type="nucleotide sequence ID" value="NZ_BGZH01000008.1"/>
</dbReference>
<protein>
    <submittedName>
        <fullName evidence="1">Uncharacterized protein</fullName>
    </submittedName>
</protein>
<comment type="caution">
    <text evidence="1">The sequence shown here is derived from an EMBL/GenBank/DDBJ whole genome shotgun (WGS) entry which is preliminary data.</text>
</comment>
<dbReference type="Pfam" id="PF25735">
    <property type="entry name" value="Phage_L5_gp82"/>
    <property type="match status" value="1"/>
</dbReference>
<dbReference type="Proteomes" id="UP000340077">
    <property type="component" value="Unassembled WGS sequence"/>
</dbReference>
<keyword evidence="2" id="KW-1185">Reference proteome</keyword>